<dbReference type="AlphaFoldDB" id="A0A1D9P371"/>
<dbReference type="EMBL" id="CP017831">
    <property type="protein sequence ID" value="AOZ97020.1"/>
    <property type="molecule type" value="Genomic_DNA"/>
</dbReference>
<evidence type="ECO:0000259" key="1">
    <source>
        <dbReference type="Pfam" id="PF00534"/>
    </source>
</evidence>
<dbReference type="Gene3D" id="3.40.50.2000">
    <property type="entry name" value="Glycogen Phosphorylase B"/>
    <property type="match status" value="2"/>
</dbReference>
<dbReference type="InterPro" id="IPR001296">
    <property type="entry name" value="Glyco_trans_1"/>
</dbReference>
<gene>
    <name evidence="3" type="ORF">bhn_I1987</name>
</gene>
<dbReference type="Pfam" id="PF00534">
    <property type="entry name" value="Glycos_transf_1"/>
    <property type="match status" value="1"/>
</dbReference>
<keyword evidence="3" id="KW-0808">Transferase</keyword>
<organism evidence="3 4">
    <name type="scientific">Butyrivibrio hungatei</name>
    <dbReference type="NCBI Taxonomy" id="185008"/>
    <lineage>
        <taxon>Bacteria</taxon>
        <taxon>Bacillati</taxon>
        <taxon>Bacillota</taxon>
        <taxon>Clostridia</taxon>
        <taxon>Lachnospirales</taxon>
        <taxon>Lachnospiraceae</taxon>
        <taxon>Butyrivibrio</taxon>
    </lineage>
</organism>
<name>A0A1D9P371_9FIRM</name>
<dbReference type="CDD" id="cd03808">
    <property type="entry name" value="GT4_CapM-like"/>
    <property type="match status" value="1"/>
</dbReference>
<dbReference type="SUPFAM" id="SSF53756">
    <property type="entry name" value="UDP-Glycosyltransferase/glycogen phosphorylase"/>
    <property type="match status" value="1"/>
</dbReference>
<accession>A0A1D9P371</accession>
<protein>
    <submittedName>
        <fullName evidence="3">Glycosyl transferase GT4 family</fullName>
    </submittedName>
</protein>
<dbReference type="InterPro" id="IPR028098">
    <property type="entry name" value="Glyco_trans_4-like_N"/>
</dbReference>
<dbReference type="PANTHER" id="PTHR12526">
    <property type="entry name" value="GLYCOSYLTRANSFERASE"/>
    <property type="match status" value="1"/>
</dbReference>
<keyword evidence="4" id="KW-1185">Reference proteome</keyword>
<feature type="domain" description="Glycosyl transferase family 1" evidence="1">
    <location>
        <begin position="189"/>
        <end position="345"/>
    </location>
</feature>
<evidence type="ECO:0000313" key="3">
    <source>
        <dbReference type="EMBL" id="AOZ97020.1"/>
    </source>
</evidence>
<proteinExistence type="predicted"/>
<evidence type="ECO:0000259" key="2">
    <source>
        <dbReference type="Pfam" id="PF13477"/>
    </source>
</evidence>
<feature type="domain" description="Glycosyltransferase subfamily 4-like N-terminal" evidence="2">
    <location>
        <begin position="19"/>
        <end position="152"/>
    </location>
</feature>
<reference evidence="4" key="1">
    <citation type="submission" date="2016-10" db="EMBL/GenBank/DDBJ databases">
        <title>The complete genome sequence of the rumen bacterium Butyrivibrio hungatei MB2003.</title>
        <authorList>
            <person name="Palevich N."/>
            <person name="Kelly W.J."/>
            <person name="Leahy S.C."/>
            <person name="Altermann E."/>
            <person name="Rakonjac J."/>
            <person name="Attwood G.T."/>
        </authorList>
    </citation>
    <scope>NUCLEOTIDE SEQUENCE [LARGE SCALE GENOMIC DNA]</scope>
    <source>
        <strain evidence="4">MB2003</strain>
    </source>
</reference>
<dbReference type="RefSeq" id="WP_071176666.1">
    <property type="nucleotide sequence ID" value="NZ_CP017831.1"/>
</dbReference>
<dbReference type="Proteomes" id="UP000179284">
    <property type="component" value="Chromosome I"/>
</dbReference>
<dbReference type="Pfam" id="PF13477">
    <property type="entry name" value="Glyco_trans_4_2"/>
    <property type="match status" value="1"/>
</dbReference>
<sequence length="373" mass="43120">MKRVLLLGNCHFTIARFRKELVCKLVEIGYDVWISFPNFSQGEKESGEEAAKRFNCNFIEFRLDRRNANPLKEIGTYRECKRILKTVKPDYVFTYTIKPNIYGGMAANSLNIPFAMNVTGLGSGFNKKVLSKLLFSLMEKNMKRAEKVFFQNNKDLTTFLDRGYKGDNCVLIPGSGVNLEEYRELPYPKETAKKEILYLARIMKEKGIAEYLKLAEQFADDPNIVFHICGDLEEDYREIIDEYALKNVIIYHGTVENVQEYLEKVCVVIHPSYYNEGISNSLLEAAASARPIITTDHPGCRDVVVEGVSGFLFEKKNAKDLIDKFQKFMNLEWDRREQMGLEGRKFVASKFDRNIVVNEYLTCLEEKWESERA</sequence>
<dbReference type="GO" id="GO:0016757">
    <property type="term" value="F:glycosyltransferase activity"/>
    <property type="evidence" value="ECO:0007669"/>
    <property type="project" value="InterPro"/>
</dbReference>
<dbReference type="KEGG" id="bhu:bhn_I1987"/>
<evidence type="ECO:0000313" key="4">
    <source>
        <dbReference type="Proteomes" id="UP000179284"/>
    </source>
</evidence>